<feature type="domain" description="FAD/NAD(P)-binding" evidence="11">
    <location>
        <begin position="387"/>
        <end position="617"/>
    </location>
</feature>
<dbReference type="Pfam" id="PF07992">
    <property type="entry name" value="Pyr_redox_2"/>
    <property type="match status" value="1"/>
</dbReference>
<dbReference type="InterPro" id="IPR051793">
    <property type="entry name" value="NADH:flavin_oxidoreductase"/>
</dbReference>
<evidence type="ECO:0000256" key="6">
    <source>
        <dbReference type="ARBA" id="ARBA00022723"/>
    </source>
</evidence>
<dbReference type="Gene3D" id="3.20.20.70">
    <property type="entry name" value="Aldolase class I"/>
    <property type="match status" value="1"/>
</dbReference>
<comment type="cofactor">
    <cofactor evidence="1">
        <name>FMN</name>
        <dbReference type="ChEBI" id="CHEBI:58210"/>
    </cofactor>
</comment>
<evidence type="ECO:0000256" key="4">
    <source>
        <dbReference type="ARBA" id="ARBA00022630"/>
    </source>
</evidence>
<evidence type="ECO:0000256" key="9">
    <source>
        <dbReference type="ARBA" id="ARBA00023014"/>
    </source>
</evidence>
<comment type="caution">
    <text evidence="12">The sequence shown here is derived from an EMBL/GenBank/DDBJ whole genome shotgun (WGS) entry which is preliminary data.</text>
</comment>
<evidence type="ECO:0000256" key="5">
    <source>
        <dbReference type="ARBA" id="ARBA00022643"/>
    </source>
</evidence>
<dbReference type="InterPro" id="IPR023753">
    <property type="entry name" value="FAD/NAD-binding_dom"/>
</dbReference>
<evidence type="ECO:0000313" key="12">
    <source>
        <dbReference type="EMBL" id="MDY0870328.1"/>
    </source>
</evidence>
<keyword evidence="6" id="KW-0479">Metal-binding</keyword>
<evidence type="ECO:0000256" key="3">
    <source>
        <dbReference type="ARBA" id="ARBA00011048"/>
    </source>
</evidence>
<evidence type="ECO:0000256" key="2">
    <source>
        <dbReference type="ARBA" id="ARBA00001966"/>
    </source>
</evidence>
<keyword evidence="5" id="KW-0288">FMN</keyword>
<keyword evidence="9" id="KW-0411">Iron-sulfur</keyword>
<dbReference type="InterPro" id="IPR001155">
    <property type="entry name" value="OxRdtase_FMN_N"/>
</dbReference>
<evidence type="ECO:0000256" key="8">
    <source>
        <dbReference type="ARBA" id="ARBA00023004"/>
    </source>
</evidence>
<comment type="similarity">
    <text evidence="3">In the N-terminal section; belongs to the NADH:flavin oxidoreductase/NADH oxidase family.</text>
</comment>
<evidence type="ECO:0000259" key="10">
    <source>
        <dbReference type="Pfam" id="PF00724"/>
    </source>
</evidence>
<dbReference type="SUPFAM" id="SSF51971">
    <property type="entry name" value="Nucleotide-binding domain"/>
    <property type="match status" value="1"/>
</dbReference>
<dbReference type="PANTHER" id="PTHR42917:SF2">
    <property type="entry name" value="2,4-DIENOYL-COA REDUCTASE [(2E)-ENOYL-COA-PRODUCING]"/>
    <property type="match status" value="1"/>
</dbReference>
<dbReference type="Proteomes" id="UP001271769">
    <property type="component" value="Unassembled WGS sequence"/>
</dbReference>
<accession>A0ABU5DSS9</accession>
<comment type="cofactor">
    <cofactor evidence="2">
        <name>[4Fe-4S] cluster</name>
        <dbReference type="ChEBI" id="CHEBI:49883"/>
    </cofactor>
</comment>
<name>A0ABU5DSS9_9PROT</name>
<organism evidence="12 13">
    <name type="scientific">Dongia rigui</name>
    <dbReference type="NCBI Taxonomy" id="940149"/>
    <lineage>
        <taxon>Bacteria</taxon>
        <taxon>Pseudomonadati</taxon>
        <taxon>Pseudomonadota</taxon>
        <taxon>Alphaproteobacteria</taxon>
        <taxon>Rhodospirillales</taxon>
        <taxon>Dongiaceae</taxon>
        <taxon>Dongia</taxon>
    </lineage>
</organism>
<evidence type="ECO:0000259" key="11">
    <source>
        <dbReference type="Pfam" id="PF07992"/>
    </source>
</evidence>
<keyword evidence="7" id="KW-0560">Oxidoreductase</keyword>
<gene>
    <name evidence="12" type="ORF">SMD31_00250</name>
</gene>
<proteinExistence type="inferred from homology"/>
<keyword evidence="13" id="KW-1185">Reference proteome</keyword>
<dbReference type="Gene3D" id="3.40.50.720">
    <property type="entry name" value="NAD(P)-binding Rossmann-like Domain"/>
    <property type="match status" value="1"/>
</dbReference>
<dbReference type="PANTHER" id="PTHR42917">
    <property type="entry name" value="2,4-DIENOYL-COA REDUCTASE"/>
    <property type="match status" value="1"/>
</dbReference>
<dbReference type="InterPro" id="IPR036188">
    <property type="entry name" value="FAD/NAD-bd_sf"/>
</dbReference>
<dbReference type="SUPFAM" id="SSF51395">
    <property type="entry name" value="FMN-linked oxidoreductases"/>
    <property type="match status" value="1"/>
</dbReference>
<protein>
    <submittedName>
        <fullName evidence="12">FAD-dependent oxidoreductase</fullName>
    </submittedName>
</protein>
<dbReference type="Gene3D" id="3.50.50.60">
    <property type="entry name" value="FAD/NAD(P)-binding domain"/>
    <property type="match status" value="1"/>
</dbReference>
<evidence type="ECO:0000256" key="1">
    <source>
        <dbReference type="ARBA" id="ARBA00001917"/>
    </source>
</evidence>
<evidence type="ECO:0000313" key="13">
    <source>
        <dbReference type="Proteomes" id="UP001271769"/>
    </source>
</evidence>
<reference evidence="12 13" key="1">
    <citation type="journal article" date="2013" name="Antonie Van Leeuwenhoek">
        <title>Dongia rigui sp. nov., isolated from freshwater of a large wetland in Korea.</title>
        <authorList>
            <person name="Baik K.S."/>
            <person name="Hwang Y.M."/>
            <person name="Choi J.S."/>
            <person name="Kwon J."/>
            <person name="Seong C.N."/>
        </authorList>
    </citation>
    <scope>NUCLEOTIDE SEQUENCE [LARGE SCALE GENOMIC DNA]</scope>
    <source>
        <strain evidence="12 13">04SU4-P</strain>
    </source>
</reference>
<dbReference type="Pfam" id="PF00724">
    <property type="entry name" value="Oxidored_FMN"/>
    <property type="match status" value="1"/>
</dbReference>
<keyword evidence="4" id="KW-0285">Flavoprotein</keyword>
<keyword evidence="8" id="KW-0408">Iron</keyword>
<feature type="domain" description="NADH:flavin oxidoreductase/NADH oxidase N-terminal" evidence="10">
    <location>
        <begin position="7"/>
        <end position="337"/>
    </location>
</feature>
<dbReference type="InterPro" id="IPR013785">
    <property type="entry name" value="Aldolase_TIM"/>
</dbReference>
<dbReference type="RefSeq" id="WP_320498489.1">
    <property type="nucleotide sequence ID" value="NZ_JAXCLX010000001.1"/>
</dbReference>
<evidence type="ECO:0000256" key="7">
    <source>
        <dbReference type="ARBA" id="ARBA00023002"/>
    </source>
</evidence>
<dbReference type="EMBL" id="JAXCLX010000001">
    <property type="protein sequence ID" value="MDY0870328.1"/>
    <property type="molecule type" value="Genomic_DNA"/>
</dbReference>
<sequence>MTAFSHLFQPFTIRNCQIKNRIFSTGHDTTMPTDGTPNKRLAAYHKARAEGGAGLIIMQVAGVHETARYTSHLIMATTDDCIPGYQDVVAACKPYGTKIFGQLFHPGREIMESQDGTAPVAYAPSAVPNERFHVMPRPMSRGMIKEITAGYADAALRLQKGGLDGVEIVASHGYLPAQFLNERTNLRTDEYGGSFENRLRFIREVAQAIRAKVGPDLVIGLRISGDDKDHDGLQESESLLAIQALDDVMDYFNVIAGSSASFGGAVHIAPPMAIANGYVAPFAAAVKAKVKAAVLVAGRINQPQDAEKILASGSADLIGMTRAMICDPDMPRKAEAGKLEDVRACIACNQACIGHFHLGYPISCIQHPETGRELTYGTRKPIVRKKKILIAGGGPGGLKAAAVASERGHEVILCEAGERLGGQALLAQMLPSRAEFGGIITNLTREVQLGGAEIRTRTKVTRVLIEAEKPDAVIIATGAKPRSAAGAGIEGVDGGHVVTAWDVIRDQANIGHSVVIADWRCDWIGMGLAEKLARAGCHVRLCVDGYMAGQRIHQYVRDHWVGELHKLNVEIIPYARLYGIDGDTAYFQHATSAEPIIFEGIDTLVTSLGHERQSELEDELADWGGEMYVIGDCLTPRTAEEAVLEGLKATAEI</sequence>
<dbReference type="PRINTS" id="PR00368">
    <property type="entry name" value="FADPNR"/>
</dbReference>
<dbReference type="CDD" id="cd04734">
    <property type="entry name" value="OYE_like_3_FMN"/>
    <property type="match status" value="1"/>
</dbReference>